<dbReference type="EMBL" id="QMQX01000139">
    <property type="protein sequence ID" value="RLE51009.1"/>
    <property type="molecule type" value="Genomic_DNA"/>
</dbReference>
<keyword evidence="1" id="KW-1133">Transmembrane helix</keyword>
<accession>A0A497EV66</accession>
<organism evidence="2 3">
    <name type="scientific">Thermoproteota archaeon</name>
    <dbReference type="NCBI Taxonomy" id="2056631"/>
    <lineage>
        <taxon>Archaea</taxon>
        <taxon>Thermoproteota</taxon>
    </lineage>
</organism>
<reference evidence="2 3" key="1">
    <citation type="submission" date="2018-06" db="EMBL/GenBank/DDBJ databases">
        <title>Extensive metabolic versatility and redundancy in microbially diverse, dynamic hydrothermal sediments.</title>
        <authorList>
            <person name="Dombrowski N."/>
            <person name="Teske A."/>
            <person name="Baker B.J."/>
        </authorList>
    </citation>
    <scope>NUCLEOTIDE SEQUENCE [LARGE SCALE GENOMIC DNA]</scope>
    <source>
        <strain evidence="2">B34_G17</strain>
    </source>
</reference>
<sequence length="201" mass="22751">MEKKGVLESIGNFIYVIVTLSVIIILAMILYTYMPKEKGVASDAKEFAKLLLSCWKRAKYGALKESFVCKKVSINPKLKEYAITQALDCQKLPNNYCFYGNCRFCNSSAYTDQDKVLWLLPVETDKVSIEYDGGDGKLKVVPLNCNTTCVCMITCLEKASNILKVCEEVEMRNSKLNNLCKEVKNKLKLSYEECLSLCRSI</sequence>
<keyword evidence="1" id="KW-0472">Membrane</keyword>
<feature type="transmembrane region" description="Helical" evidence="1">
    <location>
        <begin position="12"/>
        <end position="34"/>
    </location>
</feature>
<comment type="caution">
    <text evidence="2">The sequence shown here is derived from an EMBL/GenBank/DDBJ whole genome shotgun (WGS) entry which is preliminary data.</text>
</comment>
<evidence type="ECO:0000313" key="3">
    <source>
        <dbReference type="Proteomes" id="UP000272051"/>
    </source>
</evidence>
<gene>
    <name evidence="2" type="ORF">DRJ33_06695</name>
</gene>
<evidence type="ECO:0000256" key="1">
    <source>
        <dbReference type="SAM" id="Phobius"/>
    </source>
</evidence>
<dbReference type="AlphaFoldDB" id="A0A497EV66"/>
<dbReference type="Proteomes" id="UP000272051">
    <property type="component" value="Unassembled WGS sequence"/>
</dbReference>
<proteinExistence type="predicted"/>
<name>A0A497EV66_9CREN</name>
<keyword evidence="1" id="KW-0812">Transmembrane</keyword>
<protein>
    <submittedName>
        <fullName evidence="2">Uncharacterized protein</fullName>
    </submittedName>
</protein>
<evidence type="ECO:0000313" key="2">
    <source>
        <dbReference type="EMBL" id="RLE51009.1"/>
    </source>
</evidence>